<keyword evidence="2" id="KW-1185">Reference proteome</keyword>
<protein>
    <submittedName>
        <fullName evidence="1">Uncharacterized protein</fullName>
    </submittedName>
</protein>
<accession>M0LRG4</accession>
<dbReference type="Proteomes" id="UP000011566">
    <property type="component" value="Unassembled WGS sequence"/>
</dbReference>
<gene>
    <name evidence="1" type="ORF">C447_16059</name>
</gene>
<dbReference type="RefSeq" id="WP_007695725.1">
    <property type="nucleotide sequence ID" value="NZ_AJRK01000434.1"/>
</dbReference>
<sequence length="150" mass="16923">MTEVCIVGAPEVELRYELLSRETARDALATYDLTAPYENTLALRTVSLGAAVALLNDLNWYLVRFASAAFVREPAIDPDEWFSRDLATAVRDERVDPDETGRHLALYGVVDGELTEPEHVVRTHETPSRDDRDELDRTMVVRVTEAEFEA</sequence>
<name>M0LRG4_9EURY</name>
<comment type="caution">
    <text evidence="1">The sequence shown here is derived from an EMBL/GenBank/DDBJ whole genome shotgun (WGS) entry which is preliminary data.</text>
</comment>
<evidence type="ECO:0000313" key="2">
    <source>
        <dbReference type="Proteomes" id="UP000011566"/>
    </source>
</evidence>
<dbReference type="AlphaFoldDB" id="M0LRG4"/>
<reference evidence="1 2" key="1">
    <citation type="journal article" date="2014" name="PLoS Genet.">
        <title>Phylogenetically driven sequencing of extremely halophilic archaea reveals strategies for static and dynamic osmo-response.</title>
        <authorList>
            <person name="Becker E.A."/>
            <person name="Seitzer P.M."/>
            <person name="Tritt A."/>
            <person name="Larsen D."/>
            <person name="Krusor M."/>
            <person name="Yao A.I."/>
            <person name="Wu D."/>
            <person name="Madern D."/>
            <person name="Eisen J.A."/>
            <person name="Darling A.E."/>
            <person name="Facciotti M.T."/>
        </authorList>
    </citation>
    <scope>NUCLEOTIDE SEQUENCE [LARGE SCALE GENOMIC DNA]</scope>
    <source>
        <strain evidence="1 2">100A6</strain>
    </source>
</reference>
<dbReference type="PATRIC" id="fig|1132509.6.peg.3733"/>
<proteinExistence type="predicted"/>
<evidence type="ECO:0000313" key="1">
    <source>
        <dbReference type="EMBL" id="EMA35688.1"/>
    </source>
</evidence>
<organism evidence="1 2">
    <name type="scientific">Halococcus hamelinensis 100A6</name>
    <dbReference type="NCBI Taxonomy" id="1132509"/>
    <lineage>
        <taxon>Archaea</taxon>
        <taxon>Methanobacteriati</taxon>
        <taxon>Methanobacteriota</taxon>
        <taxon>Stenosarchaea group</taxon>
        <taxon>Halobacteria</taxon>
        <taxon>Halobacteriales</taxon>
        <taxon>Halococcaceae</taxon>
        <taxon>Halococcus</taxon>
    </lineage>
</organism>
<dbReference type="eggNOG" id="arCOG04642">
    <property type="taxonomic scope" value="Archaea"/>
</dbReference>
<dbReference type="EMBL" id="AOMB01000043">
    <property type="protein sequence ID" value="EMA35688.1"/>
    <property type="molecule type" value="Genomic_DNA"/>
</dbReference>
<dbReference type="Pfam" id="PF19120">
    <property type="entry name" value="DUF5804"/>
    <property type="match status" value="1"/>
</dbReference>
<dbReference type="InterPro" id="IPR043827">
    <property type="entry name" value="DUF5804"/>
</dbReference>
<dbReference type="OrthoDB" id="170224at2157"/>